<keyword evidence="3" id="KW-0378">Hydrolase</keyword>
<feature type="non-terminal residue" evidence="6">
    <location>
        <position position="1"/>
    </location>
</feature>
<dbReference type="RefSeq" id="WP_169630113.1">
    <property type="nucleotide sequence ID" value="NZ_JABCMA010001348.1"/>
</dbReference>
<dbReference type="SUPFAM" id="SSF52096">
    <property type="entry name" value="ClpP/crotonase"/>
    <property type="match status" value="1"/>
</dbReference>
<feature type="non-terminal residue" evidence="6">
    <location>
        <position position="138"/>
    </location>
</feature>
<comment type="caution">
    <text evidence="6">The sequence shown here is derived from an EMBL/GenBank/DDBJ whole genome shotgun (WGS) entry which is preliminary data.</text>
</comment>
<dbReference type="GO" id="GO:0006508">
    <property type="term" value="P:proteolysis"/>
    <property type="evidence" value="ECO:0007669"/>
    <property type="project" value="UniProtKB-KW"/>
</dbReference>
<keyword evidence="2" id="KW-0645">Protease</keyword>
<accession>A0A7Y0R259</accession>
<protein>
    <submittedName>
        <fullName evidence="6">Signal peptide peptidase SppA</fullName>
    </submittedName>
</protein>
<dbReference type="InterPro" id="IPR029045">
    <property type="entry name" value="ClpP/crotonase-like_dom_sf"/>
</dbReference>
<dbReference type="PANTHER" id="PTHR33209">
    <property type="entry name" value="PROTEASE 4"/>
    <property type="match status" value="1"/>
</dbReference>
<dbReference type="Gene3D" id="3.90.226.10">
    <property type="entry name" value="2-enoyl-CoA Hydratase, Chain A, domain 1"/>
    <property type="match status" value="1"/>
</dbReference>
<name>A0A7Y0R259_VIBAL</name>
<gene>
    <name evidence="6" type="ORF">HKB35_31300</name>
</gene>
<dbReference type="PANTHER" id="PTHR33209:SF1">
    <property type="entry name" value="PEPTIDASE S49 DOMAIN-CONTAINING PROTEIN"/>
    <property type="match status" value="1"/>
</dbReference>
<evidence type="ECO:0000259" key="5">
    <source>
        <dbReference type="Pfam" id="PF01343"/>
    </source>
</evidence>
<evidence type="ECO:0000256" key="3">
    <source>
        <dbReference type="ARBA" id="ARBA00022801"/>
    </source>
</evidence>
<sequence>AVFYFAFTYTGEGRPVIEKESALVMNLSGPIVEQRRYVNPMDSVAGSLLGNEMPKENVLFDIVDTIRYAKDDAKVSGLVLALRDLPETNLTKLRYIAKALNEFKASGKPVYAVGDFYNQSQYYLASYADKVYMAPDGG</sequence>
<dbReference type="EMBL" id="JABCMA010001348">
    <property type="protein sequence ID" value="NMR78067.1"/>
    <property type="molecule type" value="Genomic_DNA"/>
</dbReference>
<dbReference type="Pfam" id="PF01343">
    <property type="entry name" value="Peptidase_S49"/>
    <property type="match status" value="1"/>
</dbReference>
<feature type="domain" description="Peptidase S49" evidence="5">
    <location>
        <begin position="103"/>
        <end position="137"/>
    </location>
</feature>
<dbReference type="InterPro" id="IPR002142">
    <property type="entry name" value="Peptidase_S49"/>
</dbReference>
<evidence type="ECO:0000313" key="7">
    <source>
        <dbReference type="Proteomes" id="UP000565155"/>
    </source>
</evidence>
<organism evidence="6 7">
    <name type="scientific">Vibrio alginolyticus</name>
    <dbReference type="NCBI Taxonomy" id="663"/>
    <lineage>
        <taxon>Bacteria</taxon>
        <taxon>Pseudomonadati</taxon>
        <taxon>Pseudomonadota</taxon>
        <taxon>Gammaproteobacteria</taxon>
        <taxon>Vibrionales</taxon>
        <taxon>Vibrionaceae</taxon>
        <taxon>Vibrio</taxon>
    </lineage>
</organism>
<evidence type="ECO:0000256" key="1">
    <source>
        <dbReference type="ARBA" id="ARBA00008683"/>
    </source>
</evidence>
<reference evidence="6 7" key="1">
    <citation type="submission" date="2020-04" db="EMBL/GenBank/DDBJ databases">
        <title>Whole-genome sequencing of Vibrio spp. from China reveals different genetic environments of blaCTX-M-14 among diverse lineages.</title>
        <authorList>
            <person name="Zheng Z."/>
            <person name="Ye L."/>
            <person name="Chen S."/>
        </authorList>
    </citation>
    <scope>NUCLEOTIDE SEQUENCE [LARGE SCALE GENOMIC DNA]</scope>
    <source>
        <strain evidence="6 7">Vb1636</strain>
    </source>
</reference>
<proteinExistence type="inferred from homology"/>
<keyword evidence="4" id="KW-0720">Serine protease</keyword>
<evidence type="ECO:0000313" key="6">
    <source>
        <dbReference type="EMBL" id="NMR78067.1"/>
    </source>
</evidence>
<dbReference type="AlphaFoldDB" id="A0A7Y0R259"/>
<evidence type="ECO:0000256" key="4">
    <source>
        <dbReference type="ARBA" id="ARBA00022825"/>
    </source>
</evidence>
<dbReference type="Proteomes" id="UP000565155">
    <property type="component" value="Unassembled WGS sequence"/>
</dbReference>
<comment type="similarity">
    <text evidence="1">Belongs to the peptidase S49 family.</text>
</comment>
<evidence type="ECO:0000256" key="2">
    <source>
        <dbReference type="ARBA" id="ARBA00022670"/>
    </source>
</evidence>
<dbReference type="GO" id="GO:0008236">
    <property type="term" value="F:serine-type peptidase activity"/>
    <property type="evidence" value="ECO:0007669"/>
    <property type="project" value="UniProtKB-KW"/>
</dbReference>